<dbReference type="NCBIfam" id="TIGR00251">
    <property type="entry name" value="DUF167 family protein"/>
    <property type="match status" value="1"/>
</dbReference>
<dbReference type="PANTHER" id="PTHR13420:SF7">
    <property type="entry name" value="UPF0235 PROTEIN C15ORF40"/>
    <property type="match status" value="1"/>
</dbReference>
<protein>
    <recommendedName>
        <fullName evidence="2">UPF0235 protein SSCH_1070002</fullName>
    </recommendedName>
</protein>
<dbReference type="GO" id="GO:0005737">
    <property type="term" value="C:cytoplasm"/>
    <property type="evidence" value="ECO:0007669"/>
    <property type="project" value="TreeGrafter"/>
</dbReference>
<dbReference type="PANTHER" id="PTHR13420">
    <property type="entry name" value="UPF0235 PROTEIN C15ORF40"/>
    <property type="match status" value="1"/>
</dbReference>
<name>A0A0B7MHN2_9FIRM</name>
<evidence type="ECO:0000256" key="1">
    <source>
        <dbReference type="ARBA" id="ARBA00010364"/>
    </source>
</evidence>
<dbReference type="Proteomes" id="UP000046155">
    <property type="component" value="Unassembled WGS sequence"/>
</dbReference>
<dbReference type="Gene3D" id="3.30.1200.10">
    <property type="entry name" value="YggU-like"/>
    <property type="match status" value="1"/>
</dbReference>
<dbReference type="HAMAP" id="MF_00634">
    <property type="entry name" value="UPF0235"/>
    <property type="match status" value="1"/>
</dbReference>
<dbReference type="SMART" id="SM01152">
    <property type="entry name" value="DUF167"/>
    <property type="match status" value="1"/>
</dbReference>
<dbReference type="InterPro" id="IPR003746">
    <property type="entry name" value="DUF167"/>
</dbReference>
<evidence type="ECO:0000313" key="4">
    <source>
        <dbReference type="Proteomes" id="UP000046155"/>
    </source>
</evidence>
<comment type="similarity">
    <text evidence="1 2">Belongs to the UPF0235 family.</text>
</comment>
<reference evidence="4" key="1">
    <citation type="submission" date="2015-01" db="EMBL/GenBank/DDBJ databases">
        <authorList>
            <person name="Manzoor Shahid"/>
            <person name="Zubair Saima"/>
        </authorList>
    </citation>
    <scope>NUCLEOTIDE SEQUENCE [LARGE SCALE GENOMIC DNA]</scope>
    <source>
        <strain evidence="4">Sp3</strain>
    </source>
</reference>
<dbReference type="SUPFAM" id="SSF69786">
    <property type="entry name" value="YggU-like"/>
    <property type="match status" value="1"/>
</dbReference>
<sequence length="104" mass="11438">MIGLSWVTSFSEGARIQVRVQPRASRNEITGIRGDCLRIKLTAPPVDGEANKRLTKFLGQVLRCGSGRIKIARGATGRCKLLEITGVTEDEVRRLVGDCCQKRV</sequence>
<proteinExistence type="inferred from homology"/>
<dbReference type="AlphaFoldDB" id="A0A0B7MHN2"/>
<dbReference type="Pfam" id="PF02594">
    <property type="entry name" value="DUF167"/>
    <property type="match status" value="1"/>
</dbReference>
<dbReference type="EMBL" id="CDRZ01000010">
    <property type="protein sequence ID" value="CEO87481.1"/>
    <property type="molecule type" value="Genomic_DNA"/>
</dbReference>
<organism evidence="3 4">
    <name type="scientific">Syntrophaceticus schinkii</name>
    <dbReference type="NCBI Taxonomy" id="499207"/>
    <lineage>
        <taxon>Bacteria</taxon>
        <taxon>Bacillati</taxon>
        <taxon>Bacillota</taxon>
        <taxon>Clostridia</taxon>
        <taxon>Thermoanaerobacterales</taxon>
        <taxon>Thermoanaerobacterales Family III. Incertae Sedis</taxon>
        <taxon>Syntrophaceticus</taxon>
    </lineage>
</organism>
<evidence type="ECO:0000256" key="2">
    <source>
        <dbReference type="HAMAP-Rule" id="MF_00634"/>
    </source>
</evidence>
<keyword evidence="4" id="KW-1185">Reference proteome</keyword>
<dbReference type="InterPro" id="IPR036591">
    <property type="entry name" value="YggU-like_sf"/>
</dbReference>
<gene>
    <name evidence="3" type="primary">yggY</name>
    <name evidence="3" type="ORF">SSCH_1070002</name>
</gene>
<accession>A0A0B7MHN2</accession>
<dbReference type="RefSeq" id="WP_052835166.1">
    <property type="nucleotide sequence ID" value="NZ_CDRZ01000010.1"/>
</dbReference>
<evidence type="ECO:0000313" key="3">
    <source>
        <dbReference type="EMBL" id="CEO87481.1"/>
    </source>
</evidence>